<keyword evidence="5 9" id="KW-0862">Zinc</keyword>
<dbReference type="PANTHER" id="PTHR43126">
    <property type="entry name" value="D-ALANYL-D-ALANINE DIPEPTIDASE"/>
    <property type="match status" value="1"/>
</dbReference>
<dbReference type="GO" id="GO:0008270">
    <property type="term" value="F:zinc ion binding"/>
    <property type="evidence" value="ECO:0007669"/>
    <property type="project" value="UniProtKB-UniRule"/>
</dbReference>
<dbReference type="GO" id="GO:0008237">
    <property type="term" value="F:metallopeptidase activity"/>
    <property type="evidence" value="ECO:0007669"/>
    <property type="project" value="UniProtKB-KW"/>
</dbReference>
<gene>
    <name evidence="9" type="primary">ddpX</name>
    <name evidence="11" type="ORF">COO92_08360</name>
</gene>
<dbReference type="Pfam" id="PF01427">
    <property type="entry name" value="Peptidase_M15"/>
    <property type="match status" value="1"/>
</dbReference>
<dbReference type="EMBL" id="NXGX01000003">
    <property type="protein sequence ID" value="PKR58851.1"/>
    <property type="molecule type" value="Genomic_DNA"/>
</dbReference>
<dbReference type="Gene3D" id="3.30.1380.10">
    <property type="match status" value="1"/>
</dbReference>
<dbReference type="HAMAP" id="MF_01924">
    <property type="entry name" value="A_A_dipeptidase"/>
    <property type="match status" value="1"/>
</dbReference>
<evidence type="ECO:0000256" key="10">
    <source>
        <dbReference type="PIRNR" id="PIRNR026671"/>
    </source>
</evidence>
<evidence type="ECO:0000256" key="4">
    <source>
        <dbReference type="ARBA" id="ARBA00022801"/>
    </source>
</evidence>
<dbReference type="NCBIfam" id="NF007557">
    <property type="entry name" value="PRK10178.1"/>
    <property type="match status" value="1"/>
</dbReference>
<dbReference type="RefSeq" id="WP_101301326.1">
    <property type="nucleotide sequence ID" value="NZ_NXGX01000003.1"/>
</dbReference>
<evidence type="ECO:0000313" key="11">
    <source>
        <dbReference type="EMBL" id="PKR58851.1"/>
    </source>
</evidence>
<evidence type="ECO:0000256" key="8">
    <source>
        <dbReference type="ARBA" id="ARBA00023316"/>
    </source>
</evidence>
<keyword evidence="12" id="KW-1185">Reference proteome</keyword>
<comment type="cofactor">
    <cofactor evidence="9">
        <name>Zn(2+)</name>
        <dbReference type="ChEBI" id="CHEBI:29105"/>
    </cofactor>
    <text evidence="9">Binds 1 zinc ion per subunit.</text>
</comment>
<feature type="site" description="Transition state stabilizer" evidence="9">
    <location>
        <position position="67"/>
    </location>
</feature>
<keyword evidence="4 9" id="KW-0378">Hydrolase</keyword>
<organism evidence="11 12">
    <name type="scientific">Thalassospira lohafexi</name>
    <dbReference type="NCBI Taxonomy" id="744227"/>
    <lineage>
        <taxon>Bacteria</taxon>
        <taxon>Pseudomonadati</taxon>
        <taxon>Pseudomonadota</taxon>
        <taxon>Alphaproteobacteria</taxon>
        <taxon>Rhodospirillales</taxon>
        <taxon>Thalassospiraceae</taxon>
        <taxon>Thalassospira</taxon>
    </lineage>
</organism>
<dbReference type="PIRSF" id="PIRSF026671">
    <property type="entry name" value="AA_dipeptidase"/>
    <property type="match status" value="1"/>
</dbReference>
<feature type="binding site" evidence="9">
    <location>
        <position position="94"/>
    </location>
    <ligand>
        <name>Zn(2+)</name>
        <dbReference type="ChEBI" id="CHEBI:29105"/>
        <note>catalytic</note>
    </ligand>
</feature>
<evidence type="ECO:0000256" key="6">
    <source>
        <dbReference type="ARBA" id="ARBA00022997"/>
    </source>
</evidence>
<dbReference type="EC" id="3.4.13.22" evidence="9 10"/>
<evidence type="ECO:0000256" key="9">
    <source>
        <dbReference type="HAMAP-Rule" id="MF_01924"/>
    </source>
</evidence>
<comment type="catalytic activity">
    <reaction evidence="1 9 10">
        <text>D-alanyl-D-alanine + H2O = 2 D-alanine</text>
        <dbReference type="Rhea" id="RHEA:20661"/>
        <dbReference type="ChEBI" id="CHEBI:15377"/>
        <dbReference type="ChEBI" id="CHEBI:57416"/>
        <dbReference type="ChEBI" id="CHEBI:57822"/>
        <dbReference type="EC" id="3.4.13.22"/>
    </reaction>
</comment>
<feature type="binding site" evidence="9">
    <location>
        <position position="101"/>
    </location>
    <ligand>
        <name>Zn(2+)</name>
        <dbReference type="ChEBI" id="CHEBI:29105"/>
        <note>catalytic</note>
    </ligand>
</feature>
<evidence type="ECO:0000256" key="7">
    <source>
        <dbReference type="ARBA" id="ARBA00023049"/>
    </source>
</evidence>
<keyword evidence="3 9" id="KW-0479">Metal-binding</keyword>
<feature type="active site" description="Proton donor/acceptor" evidence="9">
    <location>
        <position position="158"/>
    </location>
</feature>
<evidence type="ECO:0000256" key="5">
    <source>
        <dbReference type="ARBA" id="ARBA00022833"/>
    </source>
</evidence>
<comment type="caution">
    <text evidence="11">The sequence shown here is derived from an EMBL/GenBank/DDBJ whole genome shotgun (WGS) entry which is preliminary data.</text>
</comment>
<dbReference type="GO" id="GO:0160237">
    <property type="term" value="F:D-Ala-D-Ala dipeptidase activity"/>
    <property type="evidence" value="ECO:0007669"/>
    <property type="project" value="UniProtKB-EC"/>
</dbReference>
<dbReference type="PANTHER" id="PTHR43126:SF1">
    <property type="entry name" value="D-ALANYL-D-ALANINE DIPEPTIDASE"/>
    <property type="match status" value="1"/>
</dbReference>
<dbReference type="GO" id="GO:0006508">
    <property type="term" value="P:proteolysis"/>
    <property type="evidence" value="ECO:0007669"/>
    <property type="project" value="UniProtKB-KW"/>
</dbReference>
<reference evidence="11 12" key="1">
    <citation type="submission" date="2017-09" db="EMBL/GenBank/DDBJ databases">
        <title>Biodiversity and function of Thalassospira species in the particle-attached aromatic-hydrocarbon-degrading consortia from the surface seawater of the China South Sea.</title>
        <authorList>
            <person name="Dong C."/>
            <person name="Lai Q."/>
            <person name="Shao Z."/>
        </authorList>
    </citation>
    <scope>NUCLEOTIDE SEQUENCE [LARGE SCALE GENOMIC DNA]</scope>
    <source>
        <strain evidence="11 12">139Z-12</strain>
    </source>
</reference>
<evidence type="ECO:0000313" key="12">
    <source>
        <dbReference type="Proteomes" id="UP000233332"/>
    </source>
</evidence>
<keyword evidence="2 9" id="KW-0645">Protease</keyword>
<name>A0A2N3L7Q2_9PROT</name>
<keyword evidence="7 9" id="KW-0482">Metalloprotease</keyword>
<dbReference type="InterPro" id="IPR009045">
    <property type="entry name" value="Zn_M74/Hedgehog-like"/>
</dbReference>
<dbReference type="CDD" id="cd14840">
    <property type="entry name" value="D-Ala-D-Ala_dipeptidase_Aad"/>
    <property type="match status" value="1"/>
</dbReference>
<proteinExistence type="inferred from homology"/>
<keyword evidence="6 9" id="KW-0224">Dipeptidase</keyword>
<comment type="function">
    <text evidence="9 10">Catalyzes hydrolysis of the D-alanyl-D-alanine dipeptide.</text>
</comment>
<accession>A0A2N3L7Q2</accession>
<evidence type="ECO:0000256" key="1">
    <source>
        <dbReference type="ARBA" id="ARBA00001362"/>
    </source>
</evidence>
<keyword evidence="8 10" id="KW-0961">Cell wall biogenesis/degradation</keyword>
<dbReference type="Proteomes" id="UP000233332">
    <property type="component" value="Unassembled WGS sequence"/>
</dbReference>
<dbReference type="GO" id="GO:0071555">
    <property type="term" value="P:cell wall organization"/>
    <property type="evidence" value="ECO:0007669"/>
    <property type="project" value="UniProtKB-KW"/>
</dbReference>
<feature type="binding site" evidence="9">
    <location>
        <position position="161"/>
    </location>
    <ligand>
        <name>Zn(2+)</name>
        <dbReference type="ChEBI" id="CHEBI:29105"/>
        <note>catalytic</note>
    </ligand>
</feature>
<protein>
    <recommendedName>
        <fullName evidence="9 10">D-alanyl-D-alanine dipeptidase</fullName>
        <shortName evidence="9 10">D-Ala-D-Ala dipeptidase</shortName>
        <ecNumber evidence="9 10">3.4.13.22</ecNumber>
    </recommendedName>
</protein>
<evidence type="ECO:0000256" key="3">
    <source>
        <dbReference type="ARBA" id="ARBA00022723"/>
    </source>
</evidence>
<comment type="similarity">
    <text evidence="9 10">Belongs to the peptidase M15D family.</text>
</comment>
<dbReference type="InterPro" id="IPR000755">
    <property type="entry name" value="A_A_dipeptidase"/>
</dbReference>
<sequence length="186" mass="20877">MALVEITPQEYDVEIDIVYATDRNFTGVPIYTRPACYLHADAAKCLKKASAMARRQGLKLRILDAFRPQEAQRALWNHSPNPDFVANPDFGSPHGRGVAIDLTLIDQNGKELDMGAGFDEMHDRSYHGSDLISKTAEANRFILLGIMVSAGFEFYDHEWWHYQLPNAASKYPVMSDSALGNPMMAR</sequence>
<dbReference type="SUPFAM" id="SSF55166">
    <property type="entry name" value="Hedgehog/DD-peptidase"/>
    <property type="match status" value="1"/>
</dbReference>
<evidence type="ECO:0000256" key="2">
    <source>
        <dbReference type="ARBA" id="ARBA00022670"/>
    </source>
</evidence>
<dbReference type="AlphaFoldDB" id="A0A2N3L7Q2"/>